<dbReference type="PANTHER" id="PTHR44943:SF8">
    <property type="entry name" value="TPR REPEAT-CONTAINING PROTEIN MJ0263"/>
    <property type="match status" value="1"/>
</dbReference>
<keyword evidence="1" id="KW-0677">Repeat</keyword>
<dbReference type="SMART" id="SM00028">
    <property type="entry name" value="TPR"/>
    <property type="match status" value="7"/>
</dbReference>
<organism evidence="4 5">
    <name type="scientific">Bacterioplanes sanyensis</name>
    <dbReference type="NCBI Taxonomy" id="1249553"/>
    <lineage>
        <taxon>Bacteria</taxon>
        <taxon>Pseudomonadati</taxon>
        <taxon>Pseudomonadota</taxon>
        <taxon>Gammaproteobacteria</taxon>
        <taxon>Oceanospirillales</taxon>
        <taxon>Oceanospirillaceae</taxon>
        <taxon>Bacterioplanes</taxon>
    </lineage>
</organism>
<proteinExistence type="predicted"/>
<evidence type="ECO:0008006" key="6">
    <source>
        <dbReference type="Google" id="ProtNLM"/>
    </source>
</evidence>
<evidence type="ECO:0000256" key="2">
    <source>
        <dbReference type="ARBA" id="ARBA00022803"/>
    </source>
</evidence>
<dbReference type="InterPro" id="IPR019734">
    <property type="entry name" value="TPR_rpt"/>
</dbReference>
<feature type="repeat" description="TPR" evidence="3">
    <location>
        <begin position="207"/>
        <end position="240"/>
    </location>
</feature>
<dbReference type="Pfam" id="PF14559">
    <property type="entry name" value="TPR_19"/>
    <property type="match status" value="1"/>
</dbReference>
<dbReference type="Gene3D" id="1.25.40.10">
    <property type="entry name" value="Tetratricopeptide repeat domain"/>
    <property type="match status" value="3"/>
</dbReference>
<dbReference type="KEGG" id="bsan:CHH28_00165"/>
<dbReference type="InterPro" id="IPR051685">
    <property type="entry name" value="Ycf3/AcsC/BcsC/TPR_MFPF"/>
</dbReference>
<dbReference type="OrthoDB" id="9766710at2"/>
<dbReference type="AlphaFoldDB" id="A0A222FG62"/>
<dbReference type="EMBL" id="CP022530">
    <property type="protein sequence ID" value="ASP37193.1"/>
    <property type="molecule type" value="Genomic_DNA"/>
</dbReference>
<keyword evidence="5" id="KW-1185">Reference proteome</keyword>
<reference evidence="4 5" key="1">
    <citation type="submission" date="2017-07" db="EMBL/GenBank/DDBJ databases">
        <title>Annotated genome sequence of Bacterioplanes sanyensis isolated from Red Sea.</title>
        <authorList>
            <person name="Rehman Z.U."/>
        </authorList>
    </citation>
    <scope>NUCLEOTIDE SEQUENCE [LARGE SCALE GENOMIC DNA]</scope>
    <source>
        <strain evidence="4 5">NV9</strain>
    </source>
</reference>
<sequence>MRIFMARLFSLPNRRLPHWMATLAAPIYLAGCASLTPAPTEQETTPTPSAAQLKAHQVEPEPVHYRPIPANTLYALLVAEFAGQRQRFDVSLHNYMLQARKTGDPEIAERASRIASYVGADELAAEATDIWLAADPEDPSAHHSAAQAAIQQGRYQAALMHLQDLQRLAGVSQFDYLAANSGQLPPDQQRQLLQQFVTLQQQYPNNANLTYAVAIMHQHLQQFDQALQGMNTALEIQPDYLSAGMQKARLLAQLERIEEALVWLEELQQRHAENKAMSVLYARLLLEQRRMEEARAAFRDLHQRYPDDEALTLSLALLEHELDTPEQARILLQSLLNSRRYANEAHFYLGKLAHSEQNDALAFKHYSEVSDGREFLPAQLRAAEIRQQQQGLTAARRYLDDRRALWPEKTVDLVRIEAELLSQDGDIPAAIELLGQALQLQPEHMDLRYTRAMLAGQIDDIDLLERDLRFIIERQPDHAEALNALGYTLADKTERWEEAYALIQRAIELSPNNAAIIDSLGWVYFRKGKLDKARPLLERAFELMPDHEIAAHLGELLWISGELNEARDVWRQGLEQTPDSPLIEETLQRLDADL</sequence>
<name>A0A222FG62_9GAMM</name>
<evidence type="ECO:0000313" key="5">
    <source>
        <dbReference type="Proteomes" id="UP000202440"/>
    </source>
</evidence>
<feature type="repeat" description="TPR" evidence="3">
    <location>
        <begin position="514"/>
        <end position="547"/>
    </location>
</feature>
<dbReference type="PROSITE" id="PS50005">
    <property type="entry name" value="TPR"/>
    <property type="match status" value="2"/>
</dbReference>
<evidence type="ECO:0000313" key="4">
    <source>
        <dbReference type="EMBL" id="ASP37193.1"/>
    </source>
</evidence>
<keyword evidence="2 3" id="KW-0802">TPR repeat</keyword>
<dbReference type="PANTHER" id="PTHR44943">
    <property type="entry name" value="CELLULOSE SYNTHASE OPERON PROTEIN C"/>
    <property type="match status" value="1"/>
</dbReference>
<accession>A0A222FG62</accession>
<evidence type="ECO:0000256" key="1">
    <source>
        <dbReference type="ARBA" id="ARBA00022737"/>
    </source>
</evidence>
<dbReference type="SUPFAM" id="SSF48452">
    <property type="entry name" value="TPR-like"/>
    <property type="match status" value="3"/>
</dbReference>
<gene>
    <name evidence="4" type="ORF">CHH28_00165</name>
</gene>
<dbReference type="InterPro" id="IPR011990">
    <property type="entry name" value="TPR-like_helical_dom_sf"/>
</dbReference>
<protein>
    <recommendedName>
        <fullName evidence="6">Tetratricopeptide repeat protein</fullName>
    </recommendedName>
</protein>
<dbReference type="Proteomes" id="UP000202440">
    <property type="component" value="Chromosome"/>
</dbReference>
<dbReference type="Pfam" id="PF13424">
    <property type="entry name" value="TPR_12"/>
    <property type="match status" value="1"/>
</dbReference>
<evidence type="ECO:0000256" key="3">
    <source>
        <dbReference type="PROSITE-ProRule" id="PRU00339"/>
    </source>
</evidence>